<name>A0ABP0NP56_9DINO</name>
<feature type="domain" description="Amidohydrolase-related" evidence="2">
    <location>
        <begin position="6"/>
        <end position="93"/>
    </location>
</feature>
<dbReference type="Pfam" id="PF01979">
    <property type="entry name" value="Amidohydro_1"/>
    <property type="match status" value="1"/>
</dbReference>
<dbReference type="InterPro" id="IPR006680">
    <property type="entry name" value="Amidohydro-rel"/>
</dbReference>
<dbReference type="EMBL" id="CAXAMM010029937">
    <property type="protein sequence ID" value="CAK9065563.1"/>
    <property type="molecule type" value="Genomic_DNA"/>
</dbReference>
<reference evidence="3 4" key="1">
    <citation type="submission" date="2024-02" db="EMBL/GenBank/DDBJ databases">
        <authorList>
            <person name="Chen Y."/>
            <person name="Shah S."/>
            <person name="Dougan E. K."/>
            <person name="Thang M."/>
            <person name="Chan C."/>
        </authorList>
    </citation>
    <scope>NUCLEOTIDE SEQUENCE [LARGE SCALE GENOMIC DNA]</scope>
</reference>
<keyword evidence="1" id="KW-0378">Hydrolase</keyword>
<gene>
    <name evidence="3" type="ORF">SCF082_LOCUS33529</name>
</gene>
<dbReference type="PANTHER" id="PTHR43794">
    <property type="entry name" value="AMINOHYDROLASE SSNA-RELATED"/>
    <property type="match status" value="1"/>
</dbReference>
<protein>
    <submittedName>
        <fullName evidence="3">5-methylthioadenosine/S-adenosylhomocysteine deaminase (MTA/SAH deaminase)</fullName>
    </submittedName>
</protein>
<dbReference type="SUPFAM" id="SSF51338">
    <property type="entry name" value="Composite domain of metallo-dependent hydrolases"/>
    <property type="match status" value="1"/>
</dbReference>
<evidence type="ECO:0000313" key="4">
    <source>
        <dbReference type="Proteomes" id="UP001642464"/>
    </source>
</evidence>
<proteinExistence type="predicted"/>
<organism evidence="3 4">
    <name type="scientific">Durusdinium trenchii</name>
    <dbReference type="NCBI Taxonomy" id="1381693"/>
    <lineage>
        <taxon>Eukaryota</taxon>
        <taxon>Sar</taxon>
        <taxon>Alveolata</taxon>
        <taxon>Dinophyceae</taxon>
        <taxon>Suessiales</taxon>
        <taxon>Symbiodiniaceae</taxon>
        <taxon>Durusdinium</taxon>
    </lineage>
</organism>
<comment type="caution">
    <text evidence="3">The sequence shown here is derived from an EMBL/GenBank/DDBJ whole genome shotgun (WGS) entry which is preliminary data.</text>
</comment>
<dbReference type="Proteomes" id="UP001642464">
    <property type="component" value="Unassembled WGS sequence"/>
</dbReference>
<accession>A0ABP0NP56</accession>
<dbReference type="Gene3D" id="2.30.40.10">
    <property type="entry name" value="Urease, subunit C, domain 1"/>
    <property type="match status" value="1"/>
</dbReference>
<evidence type="ECO:0000259" key="2">
    <source>
        <dbReference type="Pfam" id="PF01979"/>
    </source>
</evidence>
<sequence length="164" mass="17843">MLRVIASTALVQTLHDQDHNDWIRPAEAFHAATVGGAKALGREDIGRLSPGARADIALYDTRSIAFTPLNNAVQQLTLAETGRALRHLLIDGEFVIRDGALTRIDEAAILERIHEEAAILEPEIAASEAEVTALRAPYEAIYRQCCETPIPADILPAKLPRPPP</sequence>
<evidence type="ECO:0000313" key="3">
    <source>
        <dbReference type="EMBL" id="CAK9065563.1"/>
    </source>
</evidence>
<dbReference type="InterPro" id="IPR050287">
    <property type="entry name" value="MTA/SAH_deaminase"/>
</dbReference>
<keyword evidence="4" id="KW-1185">Reference proteome</keyword>
<dbReference type="InterPro" id="IPR011059">
    <property type="entry name" value="Metal-dep_hydrolase_composite"/>
</dbReference>
<evidence type="ECO:0000256" key="1">
    <source>
        <dbReference type="ARBA" id="ARBA00022801"/>
    </source>
</evidence>
<dbReference type="PANTHER" id="PTHR43794:SF11">
    <property type="entry name" value="AMIDOHYDROLASE-RELATED DOMAIN-CONTAINING PROTEIN"/>
    <property type="match status" value="1"/>
</dbReference>